<protein>
    <submittedName>
        <fullName evidence="1">Uncharacterized protein</fullName>
    </submittedName>
</protein>
<gene>
    <name evidence="1" type="ORF">LCGC14_2521910</name>
</gene>
<name>A0A0F9DPH7_9ZZZZ</name>
<evidence type="ECO:0000313" key="1">
    <source>
        <dbReference type="EMBL" id="KKL13823.1"/>
    </source>
</evidence>
<reference evidence="1" key="1">
    <citation type="journal article" date="2015" name="Nature">
        <title>Complex archaea that bridge the gap between prokaryotes and eukaryotes.</title>
        <authorList>
            <person name="Spang A."/>
            <person name="Saw J.H."/>
            <person name="Jorgensen S.L."/>
            <person name="Zaremba-Niedzwiedzka K."/>
            <person name="Martijn J."/>
            <person name="Lind A.E."/>
            <person name="van Eijk R."/>
            <person name="Schleper C."/>
            <person name="Guy L."/>
            <person name="Ettema T.J."/>
        </authorList>
    </citation>
    <scope>NUCLEOTIDE SEQUENCE</scope>
</reference>
<organism evidence="1">
    <name type="scientific">marine sediment metagenome</name>
    <dbReference type="NCBI Taxonomy" id="412755"/>
    <lineage>
        <taxon>unclassified sequences</taxon>
        <taxon>metagenomes</taxon>
        <taxon>ecological metagenomes</taxon>
    </lineage>
</organism>
<proteinExistence type="predicted"/>
<dbReference type="EMBL" id="LAZR01040704">
    <property type="protein sequence ID" value="KKL13823.1"/>
    <property type="molecule type" value="Genomic_DNA"/>
</dbReference>
<sequence length="57" mass="6181">MPDAVKLIHLEDGSPNYKWVAPLQVGPGEYYAGYGADRRTALINLLCGILTRGVHAV</sequence>
<accession>A0A0F9DPH7</accession>
<dbReference type="AlphaFoldDB" id="A0A0F9DPH7"/>
<comment type="caution">
    <text evidence="1">The sequence shown here is derived from an EMBL/GenBank/DDBJ whole genome shotgun (WGS) entry which is preliminary data.</text>
</comment>